<evidence type="ECO:0000313" key="2">
    <source>
        <dbReference type="Proteomes" id="UP001236014"/>
    </source>
</evidence>
<keyword evidence="2" id="KW-1185">Reference proteome</keyword>
<proteinExistence type="predicted"/>
<protein>
    <submittedName>
        <fullName evidence="1">Uncharacterized protein</fullName>
    </submittedName>
</protein>
<reference evidence="1 2" key="1">
    <citation type="submission" date="2023-06" db="EMBL/GenBank/DDBJ databases">
        <authorList>
            <person name="Oyuntsetseg B."/>
            <person name="Kim S.B."/>
        </authorList>
    </citation>
    <scope>NUCLEOTIDE SEQUENCE [LARGE SCALE GENOMIC DNA]</scope>
    <source>
        <strain evidence="1 2">2-15</strain>
    </source>
</reference>
<dbReference type="EMBL" id="CP127294">
    <property type="protein sequence ID" value="WIX75792.1"/>
    <property type="molecule type" value="Genomic_DNA"/>
</dbReference>
<organism evidence="1 2">
    <name type="scientific">Amycolatopsis carbonis</name>
    <dbReference type="NCBI Taxonomy" id="715471"/>
    <lineage>
        <taxon>Bacteria</taxon>
        <taxon>Bacillati</taxon>
        <taxon>Actinomycetota</taxon>
        <taxon>Actinomycetes</taxon>
        <taxon>Pseudonocardiales</taxon>
        <taxon>Pseudonocardiaceae</taxon>
        <taxon>Amycolatopsis</taxon>
    </lineage>
</organism>
<dbReference type="Proteomes" id="UP001236014">
    <property type="component" value="Chromosome"/>
</dbReference>
<dbReference type="KEGG" id="acab:QRX50_30465"/>
<evidence type="ECO:0000313" key="1">
    <source>
        <dbReference type="EMBL" id="WIX75792.1"/>
    </source>
</evidence>
<dbReference type="AlphaFoldDB" id="A0A9Y2MUL0"/>
<name>A0A9Y2MUL0_9PSEU</name>
<accession>A0A9Y2MUL0</accession>
<sequence length="84" mass="8501">MTPTPLNGRALTLLRAVAAGRAELGAGSEPDLRIDGLLCSVQPTAHALTHAGLVRPVRAVAPGQWVPAELTAAGAQVLELDSAA</sequence>
<dbReference type="RefSeq" id="WP_285966556.1">
    <property type="nucleotide sequence ID" value="NZ_CP127294.1"/>
</dbReference>
<gene>
    <name evidence="1" type="ORF">QRX50_30465</name>
</gene>